<dbReference type="EMBL" id="BRXS01000003">
    <property type="protein sequence ID" value="GLC25297.1"/>
    <property type="molecule type" value="Genomic_DNA"/>
</dbReference>
<accession>A0AA37Q5Z5</accession>
<comment type="caution">
    <text evidence="1">The sequence shown here is derived from an EMBL/GenBank/DDBJ whole genome shotgun (WGS) entry which is preliminary data.</text>
</comment>
<dbReference type="AlphaFoldDB" id="A0AA37Q5Z5"/>
<proteinExistence type="predicted"/>
<name>A0AA37Q5Z5_9BACT</name>
<dbReference type="RefSeq" id="WP_284349749.1">
    <property type="nucleotide sequence ID" value="NZ_BRXS01000003.1"/>
</dbReference>
<dbReference type="Proteomes" id="UP001161325">
    <property type="component" value="Unassembled WGS sequence"/>
</dbReference>
<protein>
    <submittedName>
        <fullName evidence="1">Uncharacterized protein</fullName>
    </submittedName>
</protein>
<gene>
    <name evidence="1" type="ORF">rosag_18100</name>
</gene>
<keyword evidence="2" id="KW-1185">Reference proteome</keyword>
<organism evidence="1 2">
    <name type="scientific">Roseisolibacter agri</name>
    <dbReference type="NCBI Taxonomy" id="2014610"/>
    <lineage>
        <taxon>Bacteria</taxon>
        <taxon>Pseudomonadati</taxon>
        <taxon>Gemmatimonadota</taxon>
        <taxon>Gemmatimonadia</taxon>
        <taxon>Gemmatimonadales</taxon>
        <taxon>Gemmatimonadaceae</taxon>
        <taxon>Roseisolibacter</taxon>
    </lineage>
</organism>
<evidence type="ECO:0000313" key="2">
    <source>
        <dbReference type="Proteomes" id="UP001161325"/>
    </source>
</evidence>
<sequence>MPRSTEPSATVTRADLETLAQVAMLRFPLRASESRRLERMRTLLAAGTELGRALGSYTHCGLVNCQGSHGVGSLCDEGEAFYAAFVRYTELMHDIAEEYRHFTHEAPSPLIVAGLDRGAGQPQLEVA</sequence>
<evidence type="ECO:0000313" key="1">
    <source>
        <dbReference type="EMBL" id="GLC25297.1"/>
    </source>
</evidence>
<reference evidence="1" key="1">
    <citation type="submission" date="2022-08" db="EMBL/GenBank/DDBJ databases">
        <title>Draft genome sequencing of Roseisolibacter agri AW1220.</title>
        <authorList>
            <person name="Tobiishi Y."/>
            <person name="Tonouchi A."/>
        </authorList>
    </citation>
    <scope>NUCLEOTIDE SEQUENCE</scope>
    <source>
        <strain evidence="1">AW1220</strain>
    </source>
</reference>